<accession>A0AAW9S2V2</accession>
<dbReference type="Pfam" id="PF13508">
    <property type="entry name" value="Acetyltransf_7"/>
    <property type="match status" value="1"/>
</dbReference>
<organism evidence="4 5">
    <name type="scientific">Rapidithrix thailandica</name>
    <dbReference type="NCBI Taxonomy" id="413964"/>
    <lineage>
        <taxon>Bacteria</taxon>
        <taxon>Pseudomonadati</taxon>
        <taxon>Bacteroidota</taxon>
        <taxon>Cytophagia</taxon>
        <taxon>Cytophagales</taxon>
        <taxon>Flammeovirgaceae</taxon>
        <taxon>Rapidithrix</taxon>
    </lineage>
</organism>
<dbReference type="SUPFAM" id="SSF55729">
    <property type="entry name" value="Acyl-CoA N-acyltransferases (Nat)"/>
    <property type="match status" value="1"/>
</dbReference>
<dbReference type="CDD" id="cd04301">
    <property type="entry name" value="NAT_SF"/>
    <property type="match status" value="1"/>
</dbReference>
<evidence type="ECO:0000256" key="1">
    <source>
        <dbReference type="ARBA" id="ARBA00022679"/>
    </source>
</evidence>
<dbReference type="AlphaFoldDB" id="A0AAW9S2V2"/>
<evidence type="ECO:0000313" key="4">
    <source>
        <dbReference type="EMBL" id="MEN7549550.1"/>
    </source>
</evidence>
<keyword evidence="2 4" id="KW-0012">Acyltransferase</keyword>
<evidence type="ECO:0000259" key="3">
    <source>
        <dbReference type="PROSITE" id="PS51186"/>
    </source>
</evidence>
<comment type="caution">
    <text evidence="4">The sequence shown here is derived from an EMBL/GenBank/DDBJ whole genome shotgun (WGS) entry which is preliminary data.</text>
</comment>
<reference evidence="4 5" key="1">
    <citation type="submission" date="2024-04" db="EMBL/GenBank/DDBJ databases">
        <title>Novel genus in family Flammeovirgaceae.</title>
        <authorList>
            <person name="Nguyen T.H."/>
            <person name="Vuong T.Q."/>
            <person name="Le H."/>
            <person name="Kim S.-G."/>
        </authorList>
    </citation>
    <scope>NUCLEOTIDE SEQUENCE [LARGE SCALE GENOMIC DNA]</scope>
    <source>
        <strain evidence="4 5">JCM 23209</strain>
    </source>
</reference>
<dbReference type="InterPro" id="IPR000182">
    <property type="entry name" value="GNAT_dom"/>
</dbReference>
<name>A0AAW9S2V2_9BACT</name>
<evidence type="ECO:0000313" key="5">
    <source>
        <dbReference type="Proteomes" id="UP001403385"/>
    </source>
</evidence>
<dbReference type="Gene3D" id="3.40.630.30">
    <property type="match status" value="1"/>
</dbReference>
<gene>
    <name evidence="4" type="ORF">AAG747_16625</name>
</gene>
<dbReference type="EMBL" id="JBDKWZ010000009">
    <property type="protein sequence ID" value="MEN7549550.1"/>
    <property type="molecule type" value="Genomic_DNA"/>
</dbReference>
<dbReference type="Proteomes" id="UP001403385">
    <property type="component" value="Unassembled WGS sequence"/>
</dbReference>
<proteinExistence type="predicted"/>
<dbReference type="PROSITE" id="PS51186">
    <property type="entry name" value="GNAT"/>
    <property type="match status" value="1"/>
</dbReference>
<dbReference type="PANTHER" id="PTHR43800">
    <property type="entry name" value="PEPTIDYL-LYSINE N-ACETYLTRANSFERASE YJAB"/>
    <property type="match status" value="1"/>
</dbReference>
<dbReference type="GO" id="GO:0016747">
    <property type="term" value="F:acyltransferase activity, transferring groups other than amino-acyl groups"/>
    <property type="evidence" value="ECO:0007669"/>
    <property type="project" value="InterPro"/>
</dbReference>
<evidence type="ECO:0000256" key="2">
    <source>
        <dbReference type="ARBA" id="ARBA00023315"/>
    </source>
</evidence>
<dbReference type="RefSeq" id="WP_346822329.1">
    <property type="nucleotide sequence ID" value="NZ_JBDKWZ010000009.1"/>
</dbReference>
<dbReference type="NCBIfam" id="NF007853">
    <property type="entry name" value="PRK10562.1"/>
    <property type="match status" value="1"/>
</dbReference>
<keyword evidence="1 4" id="KW-0808">Transferase</keyword>
<dbReference type="PANTHER" id="PTHR43800:SF1">
    <property type="entry name" value="PEPTIDYL-LYSINE N-ACETYLTRANSFERASE YJAB"/>
    <property type="match status" value="1"/>
</dbReference>
<dbReference type="InterPro" id="IPR016181">
    <property type="entry name" value="Acyl_CoA_acyltransferase"/>
</dbReference>
<dbReference type="EC" id="2.3.1.-" evidence="4"/>
<sequence length="142" mass="16445">MIRKLENRDINEVLSIWLEASFIAHHFIPKHFWESQVEPMKNLYIPHSETWVYEENEKILGFVSLNKGELAAIFIDPSQQKKGIGKALLTQARSLREKLTLKVFKENTAAKAFYLKQGFVVTSEQTDPMTGHPELVMTWEKA</sequence>
<keyword evidence="5" id="KW-1185">Reference proteome</keyword>
<feature type="domain" description="N-acetyltransferase" evidence="3">
    <location>
        <begin position="1"/>
        <end position="142"/>
    </location>
</feature>
<protein>
    <submittedName>
        <fullName evidence="4">N-acetyltransferase</fullName>
        <ecNumber evidence="4">2.3.1.-</ecNumber>
    </submittedName>
</protein>